<dbReference type="SUPFAM" id="SSF52540">
    <property type="entry name" value="P-loop containing nucleoside triphosphate hydrolases"/>
    <property type="match status" value="1"/>
</dbReference>
<dbReference type="InterPro" id="IPR027417">
    <property type="entry name" value="P-loop_NTPase"/>
</dbReference>
<evidence type="ECO:0000256" key="3">
    <source>
        <dbReference type="ARBA" id="ARBA00022705"/>
    </source>
</evidence>
<gene>
    <name evidence="5" type="ordered locus">Fnod_0670</name>
</gene>
<dbReference type="InterPro" id="IPR005790">
    <property type="entry name" value="DNA_polIII_delta"/>
</dbReference>
<dbReference type="GO" id="GO:0003677">
    <property type="term" value="F:DNA binding"/>
    <property type="evidence" value="ECO:0007669"/>
    <property type="project" value="InterPro"/>
</dbReference>
<dbReference type="STRING" id="381764.Fnod_0670"/>
<dbReference type="EMBL" id="CP000771">
    <property type="protein sequence ID" value="ABS60525.1"/>
    <property type="molecule type" value="Genomic_DNA"/>
</dbReference>
<evidence type="ECO:0000313" key="5">
    <source>
        <dbReference type="EMBL" id="ABS60525.1"/>
    </source>
</evidence>
<accession>A7HKU2</accession>
<keyword evidence="1" id="KW-0808">Transferase</keyword>
<dbReference type="GO" id="GO:0009360">
    <property type="term" value="C:DNA polymerase III complex"/>
    <property type="evidence" value="ECO:0007669"/>
    <property type="project" value="TreeGrafter"/>
</dbReference>
<evidence type="ECO:0000256" key="2">
    <source>
        <dbReference type="ARBA" id="ARBA00022695"/>
    </source>
</evidence>
<keyword evidence="4" id="KW-0239">DNA-directed DNA polymerase</keyword>
<dbReference type="AlphaFoldDB" id="A7HKU2"/>
<evidence type="ECO:0000256" key="4">
    <source>
        <dbReference type="ARBA" id="ARBA00022932"/>
    </source>
</evidence>
<reference evidence="5 6" key="1">
    <citation type="submission" date="2007-07" db="EMBL/GenBank/DDBJ databases">
        <title>Complete sequence of Fervidobacterium nodosum Rt17-B1.</title>
        <authorList>
            <consortium name="US DOE Joint Genome Institute"/>
            <person name="Copeland A."/>
            <person name="Lucas S."/>
            <person name="Lapidus A."/>
            <person name="Barry K."/>
            <person name="Glavina del Rio T."/>
            <person name="Dalin E."/>
            <person name="Tice H."/>
            <person name="Pitluck S."/>
            <person name="Saunders E."/>
            <person name="Brettin T."/>
            <person name="Bruce D."/>
            <person name="Detter J.C."/>
            <person name="Han C."/>
            <person name="Schmutz J."/>
            <person name="Larimer F."/>
            <person name="Land M."/>
            <person name="Hauser L."/>
            <person name="Kyrpides N."/>
            <person name="Mikhailova N."/>
            <person name="Nelson K."/>
            <person name="Gogarten J.P."/>
            <person name="Noll K."/>
            <person name="Richardson P."/>
        </authorList>
    </citation>
    <scope>NUCLEOTIDE SEQUENCE [LARGE SCALE GENOMIC DNA]</scope>
    <source>
        <strain evidence="6">ATCC 35602 / DSM 5306 / Rt17-B1</strain>
    </source>
</reference>
<protein>
    <submittedName>
        <fullName evidence="5">DNA polymerase III delta</fullName>
    </submittedName>
</protein>
<sequence>MVVYLTGNSRFKKELYIKDYLNKYKNYQYIKIFSNDEGKLEELKNASISLGLFSEGKIYDLVDFDEWSKSEKEEFYKIEFPDENVIVLVRTEKAIQKDLKDKVIVQNFDKPKDWEDEKWLQFIMDSAKLIGVEISQEIAHELLEIVGPDEDTIISELEKIKIYSLGKPHIEDIEDITYKRTVSKLDEFAYLLSEGRLDDAKNLIFEISNEYEPVFILYALSKHFIELLNLIATVERKHKYSWPQIKEISKQTDIPIPRVTRFLGFKFKDSKFSPINHLEKYTLKEVKNILEYLYSMDRQIKLGADPKVVLANFITYLKNL</sequence>
<proteinExistence type="predicted"/>
<dbReference type="NCBIfam" id="TIGR01128">
    <property type="entry name" value="holA"/>
    <property type="match status" value="1"/>
</dbReference>
<dbReference type="Proteomes" id="UP000002415">
    <property type="component" value="Chromosome"/>
</dbReference>
<dbReference type="PANTHER" id="PTHR34388:SF1">
    <property type="entry name" value="DNA POLYMERASE III SUBUNIT DELTA"/>
    <property type="match status" value="1"/>
</dbReference>
<dbReference type="eggNOG" id="COG1466">
    <property type="taxonomic scope" value="Bacteria"/>
</dbReference>
<dbReference type="PANTHER" id="PTHR34388">
    <property type="entry name" value="DNA POLYMERASE III SUBUNIT DELTA"/>
    <property type="match status" value="1"/>
</dbReference>
<dbReference type="RefSeq" id="WP_011993844.1">
    <property type="nucleotide sequence ID" value="NC_009718.1"/>
</dbReference>
<dbReference type="OrthoDB" id="41758at2"/>
<dbReference type="Gene3D" id="1.20.272.10">
    <property type="match status" value="1"/>
</dbReference>
<name>A7HKU2_FERNB</name>
<keyword evidence="2" id="KW-0548">Nucleotidyltransferase</keyword>
<dbReference type="Gene3D" id="1.10.8.60">
    <property type="match status" value="1"/>
</dbReference>
<dbReference type="GO" id="GO:0006261">
    <property type="term" value="P:DNA-templated DNA replication"/>
    <property type="evidence" value="ECO:0007669"/>
    <property type="project" value="TreeGrafter"/>
</dbReference>
<reference evidence="5 6" key="2">
    <citation type="journal article" date="2009" name="Proc. Natl. Acad. Sci. U.S.A.">
        <title>On the chimeric nature, thermophilic origin, and phylogenetic placement of the Thermotogales.</title>
        <authorList>
            <person name="Zhaxybayeva O."/>
            <person name="Swithers K.S."/>
            <person name="Lapierre P."/>
            <person name="Fournier G.P."/>
            <person name="Bickhart D.M."/>
            <person name="DeBoy R.T."/>
            <person name="Nelson K.E."/>
            <person name="Nesbo C.L."/>
            <person name="Doolittle W.F."/>
            <person name="Gogarten J.P."/>
            <person name="Noll K.M."/>
        </authorList>
    </citation>
    <scope>NUCLEOTIDE SEQUENCE [LARGE SCALE GENOMIC DNA]</scope>
    <source>
        <strain evidence="6">ATCC 35602 / DSM 5306 / Rt17-B1</strain>
    </source>
</reference>
<evidence type="ECO:0000256" key="1">
    <source>
        <dbReference type="ARBA" id="ARBA00022679"/>
    </source>
</evidence>
<keyword evidence="3" id="KW-0235">DNA replication</keyword>
<evidence type="ECO:0000313" key="6">
    <source>
        <dbReference type="Proteomes" id="UP000002415"/>
    </source>
</evidence>
<organism evidence="5 6">
    <name type="scientific">Fervidobacterium nodosum (strain ATCC 35602 / DSM 5306 / Rt17-B1)</name>
    <dbReference type="NCBI Taxonomy" id="381764"/>
    <lineage>
        <taxon>Bacteria</taxon>
        <taxon>Thermotogati</taxon>
        <taxon>Thermotogota</taxon>
        <taxon>Thermotogae</taxon>
        <taxon>Thermotogales</taxon>
        <taxon>Fervidobacteriaceae</taxon>
        <taxon>Fervidobacterium</taxon>
    </lineage>
</organism>
<dbReference type="HOGENOM" id="CLU_888159_0_0_0"/>
<keyword evidence="6" id="KW-1185">Reference proteome</keyword>
<dbReference type="KEGG" id="fno:Fnod_0670"/>
<dbReference type="GO" id="GO:0003887">
    <property type="term" value="F:DNA-directed DNA polymerase activity"/>
    <property type="evidence" value="ECO:0007669"/>
    <property type="project" value="UniProtKB-KW"/>
</dbReference>